<dbReference type="EMBL" id="CVRI01000063">
    <property type="protein sequence ID" value="CRL04783.1"/>
    <property type="molecule type" value="Genomic_DNA"/>
</dbReference>
<keyword evidence="2" id="KW-1185">Reference proteome</keyword>
<protein>
    <submittedName>
        <fullName evidence="1">CLUMA_CG017839, isoform A</fullName>
    </submittedName>
</protein>
<accession>A0A1J1IXA7</accession>
<evidence type="ECO:0000313" key="2">
    <source>
        <dbReference type="Proteomes" id="UP000183832"/>
    </source>
</evidence>
<proteinExistence type="predicted"/>
<dbReference type="AlphaFoldDB" id="A0A1J1IXA7"/>
<organism evidence="1 2">
    <name type="scientific">Clunio marinus</name>
    <dbReference type="NCBI Taxonomy" id="568069"/>
    <lineage>
        <taxon>Eukaryota</taxon>
        <taxon>Metazoa</taxon>
        <taxon>Ecdysozoa</taxon>
        <taxon>Arthropoda</taxon>
        <taxon>Hexapoda</taxon>
        <taxon>Insecta</taxon>
        <taxon>Pterygota</taxon>
        <taxon>Neoptera</taxon>
        <taxon>Endopterygota</taxon>
        <taxon>Diptera</taxon>
        <taxon>Nematocera</taxon>
        <taxon>Chironomoidea</taxon>
        <taxon>Chironomidae</taxon>
        <taxon>Clunio</taxon>
    </lineage>
</organism>
<gene>
    <name evidence="1" type="ORF">CLUMA_CG017839</name>
</gene>
<reference evidence="1 2" key="1">
    <citation type="submission" date="2015-04" db="EMBL/GenBank/DDBJ databases">
        <authorList>
            <person name="Syromyatnikov M.Y."/>
            <person name="Popov V.N."/>
        </authorList>
    </citation>
    <scope>NUCLEOTIDE SEQUENCE [LARGE SCALE GENOMIC DNA]</scope>
</reference>
<dbReference type="Proteomes" id="UP000183832">
    <property type="component" value="Unassembled WGS sequence"/>
</dbReference>
<sequence>METTFTNYCLSYNQHIPLVTAPYLPFNYSSIEASSKQIKIEPETQTRPKISFSIESIIGRQ</sequence>
<name>A0A1J1IXA7_9DIPT</name>
<evidence type="ECO:0000313" key="1">
    <source>
        <dbReference type="EMBL" id="CRL04783.1"/>
    </source>
</evidence>